<feature type="region of interest" description="Disordered" evidence="6">
    <location>
        <begin position="232"/>
        <end position="285"/>
    </location>
</feature>
<keyword evidence="2" id="KW-0677">Repeat</keyword>
<keyword evidence="7" id="KW-0732">Signal</keyword>
<dbReference type="SUPFAM" id="SSF49313">
    <property type="entry name" value="Cadherin-like"/>
    <property type="match status" value="3"/>
</dbReference>
<dbReference type="GO" id="GO:0008013">
    <property type="term" value="F:beta-catenin binding"/>
    <property type="evidence" value="ECO:0007669"/>
    <property type="project" value="TreeGrafter"/>
</dbReference>
<feature type="compositionally biased region" description="Basic and acidic residues" evidence="6">
    <location>
        <begin position="249"/>
        <end position="266"/>
    </location>
</feature>
<feature type="domain" description="Cadherin" evidence="8">
    <location>
        <begin position="34"/>
        <end position="108"/>
    </location>
</feature>
<feature type="signal peptide" evidence="7">
    <location>
        <begin position="1"/>
        <end position="22"/>
    </location>
</feature>
<dbReference type="InterPro" id="IPR002126">
    <property type="entry name" value="Cadherin-like_dom"/>
</dbReference>
<evidence type="ECO:0000256" key="3">
    <source>
        <dbReference type="ARBA" id="ARBA00022837"/>
    </source>
</evidence>
<keyword evidence="3 5" id="KW-0106">Calcium</keyword>
<dbReference type="PROSITE" id="PS50268">
    <property type="entry name" value="CADHERIN_2"/>
    <property type="match status" value="3"/>
</dbReference>
<dbReference type="SMART" id="SM00112">
    <property type="entry name" value="CA"/>
    <property type="match status" value="2"/>
</dbReference>
<dbReference type="PANTHER" id="PTHR24027:SF423">
    <property type="entry name" value="PROTOCADHERIN-16"/>
    <property type="match status" value="1"/>
</dbReference>
<name>A0AAV4TRS5_CAEEX</name>
<dbReference type="EMBL" id="BPLR01011583">
    <property type="protein sequence ID" value="GIY47457.1"/>
    <property type="molecule type" value="Genomic_DNA"/>
</dbReference>
<comment type="caution">
    <text evidence="9">The sequence shown here is derived from an EMBL/GenBank/DDBJ whole genome shotgun (WGS) entry which is preliminary data.</text>
</comment>
<evidence type="ECO:0000256" key="6">
    <source>
        <dbReference type="SAM" id="MobiDB-lite"/>
    </source>
</evidence>
<dbReference type="GO" id="GO:0016342">
    <property type="term" value="C:catenin complex"/>
    <property type="evidence" value="ECO:0007669"/>
    <property type="project" value="TreeGrafter"/>
</dbReference>
<dbReference type="InterPro" id="IPR039808">
    <property type="entry name" value="Cadherin"/>
</dbReference>
<evidence type="ECO:0000256" key="4">
    <source>
        <dbReference type="ARBA" id="ARBA00023136"/>
    </source>
</evidence>
<feature type="chain" id="PRO_5043977507" evidence="7">
    <location>
        <begin position="23"/>
        <end position="419"/>
    </location>
</feature>
<dbReference type="GO" id="GO:0005509">
    <property type="term" value="F:calcium ion binding"/>
    <property type="evidence" value="ECO:0007669"/>
    <property type="project" value="UniProtKB-UniRule"/>
</dbReference>
<gene>
    <name evidence="9" type="primary">ft</name>
    <name evidence="9" type="ORF">CEXT_339261</name>
</gene>
<feature type="domain" description="Cadherin" evidence="8">
    <location>
        <begin position="304"/>
        <end position="349"/>
    </location>
</feature>
<evidence type="ECO:0000256" key="7">
    <source>
        <dbReference type="SAM" id="SignalP"/>
    </source>
</evidence>
<dbReference type="Gene3D" id="2.60.40.60">
    <property type="entry name" value="Cadherins"/>
    <property type="match status" value="3"/>
</dbReference>
<dbReference type="PANTHER" id="PTHR24027">
    <property type="entry name" value="CADHERIN-23"/>
    <property type="match status" value="1"/>
</dbReference>
<protein>
    <submittedName>
        <fullName evidence="9">Cadherin-related tumor suppressor</fullName>
    </submittedName>
</protein>
<feature type="compositionally biased region" description="Low complexity" evidence="6">
    <location>
        <begin position="276"/>
        <end position="285"/>
    </location>
</feature>
<organism evidence="9 10">
    <name type="scientific">Caerostris extrusa</name>
    <name type="common">Bark spider</name>
    <name type="synonym">Caerostris bankana</name>
    <dbReference type="NCBI Taxonomy" id="172846"/>
    <lineage>
        <taxon>Eukaryota</taxon>
        <taxon>Metazoa</taxon>
        <taxon>Ecdysozoa</taxon>
        <taxon>Arthropoda</taxon>
        <taxon>Chelicerata</taxon>
        <taxon>Arachnida</taxon>
        <taxon>Araneae</taxon>
        <taxon>Araneomorphae</taxon>
        <taxon>Entelegynae</taxon>
        <taxon>Araneoidea</taxon>
        <taxon>Araneidae</taxon>
        <taxon>Caerostris</taxon>
    </lineage>
</organism>
<dbReference type="AlphaFoldDB" id="A0AAV4TRS5"/>
<comment type="subcellular location">
    <subcellularLocation>
        <location evidence="1">Membrane</location>
    </subcellularLocation>
</comment>
<dbReference type="GO" id="GO:0045296">
    <property type="term" value="F:cadherin binding"/>
    <property type="evidence" value="ECO:0007669"/>
    <property type="project" value="TreeGrafter"/>
</dbReference>
<evidence type="ECO:0000259" key="8">
    <source>
        <dbReference type="PROSITE" id="PS50268"/>
    </source>
</evidence>
<dbReference type="PRINTS" id="PR00205">
    <property type="entry name" value="CADHERIN"/>
</dbReference>
<sequence>MWSASIFCKLSLVLSLLQITISVLDSNDSPPVFDGSPYRVSLSENAIAGHVVVTVSASDPDTEGSLTYALEEPDGRFRLDPLSGALRLSQPLDREAQDTHKVRIRADDGVQFTETTLVIEWIPSHCGVPGNEKADILDKNGCDRFERQLSRVRPARVLVRHPRGHAEGRPGGAGIRERRRHRRQQGDQLLCAERLGQQHLLAQPADRHLHPHLAPRLRADAALHLRGAGAGLRHAQPLQHGDGVLQRGGPERQRAPLRPHELQRRGVREHHRGHQHPQGQCHGHGFGQQVRHRYRRYHFHRQDLDRETQSFYSLTVSATDRALDTDKRLSSTVQVSVILKDVNDMAPEFVVPNEISVMENVPSNTVVMAIKAIDRDEGRNSYIEYSLASQSSGKFSLGPIDGLLRVVGPLDREQISNTR</sequence>
<evidence type="ECO:0000256" key="2">
    <source>
        <dbReference type="ARBA" id="ARBA00022737"/>
    </source>
</evidence>
<keyword evidence="10" id="KW-1185">Reference proteome</keyword>
<dbReference type="GO" id="GO:0007156">
    <property type="term" value="P:homophilic cell adhesion via plasma membrane adhesion molecules"/>
    <property type="evidence" value="ECO:0007669"/>
    <property type="project" value="InterPro"/>
</dbReference>
<evidence type="ECO:0000256" key="5">
    <source>
        <dbReference type="PROSITE-ProRule" id="PRU00043"/>
    </source>
</evidence>
<reference evidence="9 10" key="1">
    <citation type="submission" date="2021-06" db="EMBL/GenBank/DDBJ databases">
        <title>Caerostris extrusa draft genome.</title>
        <authorList>
            <person name="Kono N."/>
            <person name="Arakawa K."/>
        </authorList>
    </citation>
    <scope>NUCLEOTIDE SEQUENCE [LARGE SCALE GENOMIC DNA]</scope>
</reference>
<proteinExistence type="predicted"/>
<dbReference type="Pfam" id="PF00028">
    <property type="entry name" value="Cadherin"/>
    <property type="match status" value="2"/>
</dbReference>
<keyword evidence="4" id="KW-0472">Membrane</keyword>
<dbReference type="InterPro" id="IPR015919">
    <property type="entry name" value="Cadherin-like_sf"/>
</dbReference>
<evidence type="ECO:0000256" key="1">
    <source>
        <dbReference type="ARBA" id="ARBA00004370"/>
    </source>
</evidence>
<dbReference type="Proteomes" id="UP001054945">
    <property type="component" value="Unassembled WGS sequence"/>
</dbReference>
<feature type="region of interest" description="Disordered" evidence="6">
    <location>
        <begin position="163"/>
        <end position="185"/>
    </location>
</feature>
<evidence type="ECO:0000313" key="9">
    <source>
        <dbReference type="EMBL" id="GIY47457.1"/>
    </source>
</evidence>
<evidence type="ECO:0000313" key="10">
    <source>
        <dbReference type="Proteomes" id="UP001054945"/>
    </source>
</evidence>
<dbReference type="GO" id="GO:0016477">
    <property type="term" value="P:cell migration"/>
    <property type="evidence" value="ECO:0007669"/>
    <property type="project" value="TreeGrafter"/>
</dbReference>
<dbReference type="CDD" id="cd11304">
    <property type="entry name" value="Cadherin_repeat"/>
    <property type="match status" value="3"/>
</dbReference>
<feature type="domain" description="Cadherin" evidence="8">
    <location>
        <begin position="349"/>
        <end position="414"/>
    </location>
</feature>
<accession>A0AAV4TRS5</accession>